<accession>A0A3B0U1J5</accession>
<feature type="non-terminal residue" evidence="4">
    <location>
        <position position="1"/>
    </location>
</feature>
<evidence type="ECO:0000256" key="1">
    <source>
        <dbReference type="ARBA" id="ARBA00006112"/>
    </source>
</evidence>
<comment type="similarity">
    <text evidence="1">Belongs to the MoaB/Mog family.</text>
</comment>
<dbReference type="Gene3D" id="3.40.980.10">
    <property type="entry name" value="MoaB/Mog-like domain"/>
    <property type="match status" value="1"/>
</dbReference>
<evidence type="ECO:0000259" key="3">
    <source>
        <dbReference type="Pfam" id="PF00994"/>
    </source>
</evidence>
<dbReference type="SUPFAM" id="SSF53218">
    <property type="entry name" value="Molybdenum cofactor biosynthesis proteins"/>
    <property type="match status" value="1"/>
</dbReference>
<name>A0A3B0U1J5_9ZZZZ</name>
<dbReference type="InterPro" id="IPR008284">
    <property type="entry name" value="MoCF_biosynth_CS"/>
</dbReference>
<dbReference type="InterPro" id="IPR001453">
    <property type="entry name" value="MoaB/Mog_dom"/>
</dbReference>
<proteinExistence type="inferred from homology"/>
<dbReference type="EMBL" id="UOEQ01000404">
    <property type="protein sequence ID" value="VAW22223.1"/>
    <property type="molecule type" value="Genomic_DNA"/>
</dbReference>
<dbReference type="GO" id="GO:0006777">
    <property type="term" value="P:Mo-molybdopterin cofactor biosynthetic process"/>
    <property type="evidence" value="ECO:0007669"/>
    <property type="project" value="UniProtKB-KW"/>
</dbReference>
<gene>
    <name evidence="4" type="ORF">MNBD_ALPHA11-692</name>
</gene>
<dbReference type="NCBIfam" id="TIGR00177">
    <property type="entry name" value="molyb_syn"/>
    <property type="match status" value="1"/>
</dbReference>
<dbReference type="PANTHER" id="PTHR43232:SF2">
    <property type="entry name" value="MOLYBDENUM COFACTOR BIOSYNTHESIS PROTEIN B"/>
    <property type="match status" value="1"/>
</dbReference>
<organism evidence="4">
    <name type="scientific">hydrothermal vent metagenome</name>
    <dbReference type="NCBI Taxonomy" id="652676"/>
    <lineage>
        <taxon>unclassified sequences</taxon>
        <taxon>metagenomes</taxon>
        <taxon>ecological metagenomes</taxon>
    </lineage>
</organism>
<dbReference type="CDD" id="cd00886">
    <property type="entry name" value="MogA_MoaB"/>
    <property type="match status" value="1"/>
</dbReference>
<dbReference type="AlphaFoldDB" id="A0A3B0U1J5"/>
<dbReference type="GO" id="GO:0005829">
    <property type="term" value="C:cytosol"/>
    <property type="evidence" value="ECO:0007669"/>
    <property type="project" value="TreeGrafter"/>
</dbReference>
<reference evidence="4" key="1">
    <citation type="submission" date="2018-06" db="EMBL/GenBank/DDBJ databases">
        <authorList>
            <person name="Zhirakovskaya E."/>
        </authorList>
    </citation>
    <scope>NUCLEOTIDE SEQUENCE</scope>
</reference>
<dbReference type="PIRSF" id="PIRSF006443">
    <property type="entry name" value="MoaB"/>
    <property type="match status" value="1"/>
</dbReference>
<feature type="domain" description="MoaB/Mog" evidence="3">
    <location>
        <begin position="1"/>
        <end position="104"/>
    </location>
</feature>
<dbReference type="Pfam" id="PF00994">
    <property type="entry name" value="MoCF_biosynth"/>
    <property type="match status" value="1"/>
</dbReference>
<sequence>DNVAAIRAVVQNWVADENIDVIITTGGTGFSGFDVTPEAIEPLFDKKMDGFSTLFHKYSSAKIGTSTLLSRACAGLAATTFIFCLPGSKGACRDAWEGILHQQLNIQHRPCNFVELMPRLGEHLDAGRTKKS</sequence>
<keyword evidence="2" id="KW-0501">Molybdenum cofactor biosynthesis</keyword>
<dbReference type="PANTHER" id="PTHR43232">
    <property type="entry name" value="MOLYBDENUM COFACTOR BIOSYNTHESIS PROTEIN B"/>
    <property type="match status" value="1"/>
</dbReference>
<evidence type="ECO:0000256" key="2">
    <source>
        <dbReference type="ARBA" id="ARBA00023150"/>
    </source>
</evidence>
<protein>
    <submittedName>
        <fullName evidence="4">Molybdenum cofactor biosynthesis protein MoaB</fullName>
    </submittedName>
</protein>
<dbReference type="PROSITE" id="PS01078">
    <property type="entry name" value="MOCF_BIOSYNTHESIS_1"/>
    <property type="match status" value="1"/>
</dbReference>
<dbReference type="InterPro" id="IPR012245">
    <property type="entry name" value="MoaB"/>
</dbReference>
<dbReference type="InterPro" id="IPR036425">
    <property type="entry name" value="MoaB/Mog-like_dom_sf"/>
</dbReference>
<evidence type="ECO:0000313" key="4">
    <source>
        <dbReference type="EMBL" id="VAW22223.1"/>
    </source>
</evidence>